<feature type="binding site" evidence="6">
    <location>
        <begin position="108"/>
        <end position="115"/>
    </location>
    <ligand>
        <name>ATP</name>
        <dbReference type="ChEBI" id="CHEBI:30616"/>
    </ligand>
</feature>
<dbReference type="PROSITE" id="PS51456">
    <property type="entry name" value="MYOSIN_MOTOR"/>
    <property type="match status" value="1"/>
</dbReference>
<feature type="domain" description="Myosin motor" evidence="8">
    <location>
        <begin position="15"/>
        <end position="243"/>
    </location>
</feature>
<dbReference type="PANTHER" id="PTHR13140:SF729">
    <property type="entry name" value="UNCONVENTIONAL MYOSIN-IE"/>
    <property type="match status" value="1"/>
</dbReference>
<dbReference type="GO" id="GO:0005524">
    <property type="term" value="F:ATP binding"/>
    <property type="evidence" value="ECO:0007669"/>
    <property type="project" value="UniProtKB-UniRule"/>
</dbReference>
<sequence>MGSKYHWQTTNVKVSGVDDMVLLSKISEDAITDNLRKRYNDDYIFTYIGSVLISVNPFKASAVLHRPRGGAVPGLGAVREPAAHYALADTMFRDMMIDSENQCVIISGESGAGKTVAAKFIMSYISKVSGGGEKVQHVKDIILQSNPLLEAFGNAKTVRNNNSSRFGKYFEIQFSRGGAPRRRKNLQLPPGEKPRSFTKRRREKLPHLLPDVGRRGGGAEGESGRDHSGLLLLSEPIRDLHRR</sequence>
<name>A0A8C6UBC0_9GOBI</name>
<keyword evidence="2 6" id="KW-0067">ATP-binding</keyword>
<dbReference type="GO" id="GO:0051015">
    <property type="term" value="F:actin filament binding"/>
    <property type="evidence" value="ECO:0007669"/>
    <property type="project" value="TreeGrafter"/>
</dbReference>
<evidence type="ECO:0000256" key="2">
    <source>
        <dbReference type="ARBA" id="ARBA00022840"/>
    </source>
</evidence>
<keyword evidence="3 6" id="KW-0518">Myosin</keyword>
<dbReference type="InterPro" id="IPR027417">
    <property type="entry name" value="P-loop_NTPase"/>
</dbReference>
<evidence type="ECO:0000256" key="7">
    <source>
        <dbReference type="SAM" id="MobiDB-lite"/>
    </source>
</evidence>
<reference evidence="9" key="2">
    <citation type="submission" date="2025-09" db="UniProtKB">
        <authorList>
            <consortium name="Ensembl"/>
        </authorList>
    </citation>
    <scope>IDENTIFICATION</scope>
</reference>
<dbReference type="SMART" id="SM00242">
    <property type="entry name" value="MYSc"/>
    <property type="match status" value="1"/>
</dbReference>
<comment type="caution">
    <text evidence="6">Lacks conserved residue(s) required for the propagation of feature annotation.</text>
</comment>
<dbReference type="GO" id="GO:0006897">
    <property type="term" value="P:endocytosis"/>
    <property type="evidence" value="ECO:0007669"/>
    <property type="project" value="TreeGrafter"/>
</dbReference>
<evidence type="ECO:0000313" key="9">
    <source>
        <dbReference type="Ensembl" id="ENSNMLP00000033449.1"/>
    </source>
</evidence>
<dbReference type="GO" id="GO:0000146">
    <property type="term" value="F:microfilament motor activity"/>
    <property type="evidence" value="ECO:0007669"/>
    <property type="project" value="TreeGrafter"/>
</dbReference>
<evidence type="ECO:0000256" key="1">
    <source>
        <dbReference type="ARBA" id="ARBA00022741"/>
    </source>
</evidence>
<accession>A0A8C6UBC0</accession>
<dbReference type="GO" id="GO:0007015">
    <property type="term" value="P:actin filament organization"/>
    <property type="evidence" value="ECO:0007669"/>
    <property type="project" value="TreeGrafter"/>
</dbReference>
<dbReference type="SUPFAM" id="SSF52540">
    <property type="entry name" value="P-loop containing nucleoside triphosphate hydrolases"/>
    <property type="match status" value="1"/>
</dbReference>
<evidence type="ECO:0000256" key="5">
    <source>
        <dbReference type="ARBA" id="ARBA00023203"/>
    </source>
</evidence>
<dbReference type="PANTHER" id="PTHR13140">
    <property type="entry name" value="MYOSIN"/>
    <property type="match status" value="1"/>
</dbReference>
<evidence type="ECO:0000259" key="8">
    <source>
        <dbReference type="PROSITE" id="PS51456"/>
    </source>
</evidence>
<keyword evidence="5 6" id="KW-0009">Actin-binding</keyword>
<comment type="similarity">
    <text evidence="6">Belongs to the TRAFAC class myosin-kinesin ATPase superfamily. Myosin family.</text>
</comment>
<dbReference type="InterPro" id="IPR036961">
    <property type="entry name" value="Kinesin_motor_dom_sf"/>
</dbReference>
<dbReference type="InterPro" id="IPR001609">
    <property type="entry name" value="Myosin_head_motor_dom-like"/>
</dbReference>
<evidence type="ECO:0000256" key="6">
    <source>
        <dbReference type="PROSITE-ProRule" id="PRU00782"/>
    </source>
</evidence>
<dbReference type="GO" id="GO:0016459">
    <property type="term" value="C:myosin complex"/>
    <property type="evidence" value="ECO:0007669"/>
    <property type="project" value="UniProtKB-KW"/>
</dbReference>
<dbReference type="GO" id="GO:0005737">
    <property type="term" value="C:cytoplasm"/>
    <property type="evidence" value="ECO:0007669"/>
    <property type="project" value="TreeGrafter"/>
</dbReference>
<keyword evidence="1 6" id="KW-0547">Nucleotide-binding</keyword>
<reference evidence="9" key="1">
    <citation type="submission" date="2025-08" db="UniProtKB">
        <authorList>
            <consortium name="Ensembl"/>
        </authorList>
    </citation>
    <scope>IDENTIFICATION</scope>
</reference>
<dbReference type="Pfam" id="PF00063">
    <property type="entry name" value="Myosin_head"/>
    <property type="match status" value="1"/>
</dbReference>
<evidence type="ECO:0000256" key="4">
    <source>
        <dbReference type="ARBA" id="ARBA00023175"/>
    </source>
</evidence>
<dbReference type="AlphaFoldDB" id="A0A8C6UBC0"/>
<dbReference type="Proteomes" id="UP000694523">
    <property type="component" value="Unplaced"/>
</dbReference>
<organism evidence="9 10">
    <name type="scientific">Neogobius melanostomus</name>
    <name type="common">round goby</name>
    <dbReference type="NCBI Taxonomy" id="47308"/>
    <lineage>
        <taxon>Eukaryota</taxon>
        <taxon>Metazoa</taxon>
        <taxon>Chordata</taxon>
        <taxon>Craniata</taxon>
        <taxon>Vertebrata</taxon>
        <taxon>Euteleostomi</taxon>
        <taxon>Actinopterygii</taxon>
        <taxon>Neopterygii</taxon>
        <taxon>Teleostei</taxon>
        <taxon>Neoteleostei</taxon>
        <taxon>Acanthomorphata</taxon>
        <taxon>Gobiaria</taxon>
        <taxon>Gobiiformes</taxon>
        <taxon>Gobioidei</taxon>
        <taxon>Gobiidae</taxon>
        <taxon>Benthophilinae</taxon>
        <taxon>Neogobiini</taxon>
        <taxon>Neogobius</taxon>
    </lineage>
</organism>
<evidence type="ECO:0000256" key="3">
    <source>
        <dbReference type="ARBA" id="ARBA00023123"/>
    </source>
</evidence>
<dbReference type="GO" id="GO:0005886">
    <property type="term" value="C:plasma membrane"/>
    <property type="evidence" value="ECO:0007669"/>
    <property type="project" value="TreeGrafter"/>
</dbReference>
<dbReference type="Ensembl" id="ENSNMLT00000037264.1">
    <property type="protein sequence ID" value="ENSNMLP00000033449.1"/>
    <property type="gene ID" value="ENSNMLG00000020892.1"/>
</dbReference>
<keyword evidence="4 6" id="KW-0505">Motor protein</keyword>
<dbReference type="GO" id="GO:0005902">
    <property type="term" value="C:microvillus"/>
    <property type="evidence" value="ECO:0007669"/>
    <property type="project" value="TreeGrafter"/>
</dbReference>
<feature type="region of interest" description="Disordered" evidence="7">
    <location>
        <begin position="180"/>
        <end position="230"/>
    </location>
</feature>
<dbReference type="Gene3D" id="3.40.850.10">
    <property type="entry name" value="Kinesin motor domain"/>
    <property type="match status" value="1"/>
</dbReference>
<proteinExistence type="inferred from homology"/>
<evidence type="ECO:0000313" key="10">
    <source>
        <dbReference type="Proteomes" id="UP000694523"/>
    </source>
</evidence>
<protein>
    <recommendedName>
        <fullName evidence="8">Myosin motor domain-containing protein</fullName>
    </recommendedName>
</protein>
<keyword evidence="10" id="KW-1185">Reference proteome</keyword>
<dbReference type="PRINTS" id="PR00193">
    <property type="entry name" value="MYOSINHEAVY"/>
</dbReference>